<evidence type="ECO:0000313" key="3">
    <source>
        <dbReference type="Proteomes" id="UP000291020"/>
    </source>
</evidence>
<proteinExistence type="predicted"/>
<reference evidence="2" key="2">
    <citation type="submission" date="2025-08" db="UniProtKB">
        <authorList>
            <consortium name="Ensembl"/>
        </authorList>
    </citation>
    <scope>IDENTIFICATION</scope>
</reference>
<evidence type="ECO:0000256" key="1">
    <source>
        <dbReference type="SAM" id="MobiDB-lite"/>
    </source>
</evidence>
<sequence>MRKTHLFPKSASQSPDTEATNQVLLIACTHAALFVQGNCTYLCLLSLNGCKTSYHKTEAGERGKGHLQQVTGGRHAAELPAPAHPCPTSSPSTPWLLHFSRLPGLRNQSA</sequence>
<organism evidence="2 3">
    <name type="scientific">Gopherus agassizii</name>
    <name type="common">Agassiz's desert tortoise</name>
    <dbReference type="NCBI Taxonomy" id="38772"/>
    <lineage>
        <taxon>Eukaryota</taxon>
        <taxon>Metazoa</taxon>
        <taxon>Chordata</taxon>
        <taxon>Craniata</taxon>
        <taxon>Vertebrata</taxon>
        <taxon>Euteleostomi</taxon>
        <taxon>Archelosauria</taxon>
        <taxon>Testudinata</taxon>
        <taxon>Testudines</taxon>
        <taxon>Cryptodira</taxon>
        <taxon>Durocryptodira</taxon>
        <taxon>Testudinoidea</taxon>
        <taxon>Testudinidae</taxon>
        <taxon>Gopherus</taxon>
    </lineage>
</organism>
<dbReference type="AlphaFoldDB" id="A0A452I6H9"/>
<keyword evidence="3" id="KW-1185">Reference proteome</keyword>
<feature type="region of interest" description="Disordered" evidence="1">
    <location>
        <begin position="58"/>
        <end position="93"/>
    </location>
</feature>
<reference evidence="3" key="1">
    <citation type="journal article" date="2017" name="PLoS ONE">
        <title>The Agassiz's desert tortoise genome provides a resource for the conservation of a threatened species.</title>
        <authorList>
            <person name="Tollis M."/>
            <person name="DeNardo D.F."/>
            <person name="Cornelius J.A."/>
            <person name="Dolby G.A."/>
            <person name="Edwards T."/>
            <person name="Henen B.T."/>
            <person name="Karl A.E."/>
            <person name="Murphy R.W."/>
            <person name="Kusumi K."/>
        </authorList>
    </citation>
    <scope>NUCLEOTIDE SEQUENCE [LARGE SCALE GENOMIC DNA]</scope>
</reference>
<dbReference type="Ensembl" id="ENSGAGT00000026465.1">
    <property type="protein sequence ID" value="ENSGAGP00000023230.1"/>
    <property type="gene ID" value="ENSGAGG00000017031.1"/>
</dbReference>
<dbReference type="Proteomes" id="UP000291020">
    <property type="component" value="Unassembled WGS sequence"/>
</dbReference>
<name>A0A452I6H9_9SAUR</name>
<accession>A0A452I6H9</accession>
<evidence type="ECO:0000313" key="2">
    <source>
        <dbReference type="Ensembl" id="ENSGAGP00000023230.1"/>
    </source>
</evidence>
<protein>
    <submittedName>
        <fullName evidence="2">Uncharacterized protein</fullName>
    </submittedName>
</protein>
<reference evidence="2" key="3">
    <citation type="submission" date="2025-09" db="UniProtKB">
        <authorList>
            <consortium name="Ensembl"/>
        </authorList>
    </citation>
    <scope>IDENTIFICATION</scope>
</reference>